<dbReference type="eggNOG" id="COG2207">
    <property type="taxonomic scope" value="Bacteria"/>
</dbReference>
<gene>
    <name evidence="5" type="ORF">LQ50_19330</name>
</gene>
<dbReference type="Gene3D" id="2.60.120.260">
    <property type="entry name" value="Galactose-binding domain-like"/>
    <property type="match status" value="1"/>
</dbReference>
<reference evidence="5 6" key="1">
    <citation type="submission" date="2014-09" db="EMBL/GenBank/DDBJ databases">
        <title>Genome sequencing and annotation of Bacillus Okhensis strain Kh10-101T.</title>
        <authorList>
            <person name="Prakash J.S."/>
        </authorList>
    </citation>
    <scope>NUCLEOTIDE SEQUENCE [LARGE SCALE GENOMIC DNA]</scope>
    <source>
        <strain evidence="6">Kh10-101T</strain>
    </source>
</reference>
<feature type="domain" description="HTH araC/xylS-type" evidence="4">
    <location>
        <begin position="10"/>
        <end position="108"/>
    </location>
</feature>
<dbReference type="EMBL" id="JRJU01000030">
    <property type="protein sequence ID" value="KHF38795.1"/>
    <property type="molecule type" value="Genomic_DNA"/>
</dbReference>
<keyword evidence="3" id="KW-0804">Transcription</keyword>
<dbReference type="STRING" id="333138.LQ50_19330"/>
<dbReference type="InterPro" id="IPR018060">
    <property type="entry name" value="HTH_AraC"/>
</dbReference>
<dbReference type="GO" id="GO:0003700">
    <property type="term" value="F:DNA-binding transcription factor activity"/>
    <property type="evidence" value="ECO:0007669"/>
    <property type="project" value="InterPro"/>
</dbReference>
<dbReference type="Pfam" id="PF12833">
    <property type="entry name" value="HTH_18"/>
    <property type="match status" value="1"/>
</dbReference>
<dbReference type="RefSeq" id="WP_034631948.1">
    <property type="nucleotide sequence ID" value="NZ_JRJU01000030.1"/>
</dbReference>
<evidence type="ECO:0000313" key="6">
    <source>
        <dbReference type="Proteomes" id="UP000030832"/>
    </source>
</evidence>
<protein>
    <submittedName>
        <fullName evidence="5">Transcriptional regulator</fullName>
    </submittedName>
</protein>
<accession>A0A0B0IBY4</accession>
<comment type="caution">
    <text evidence="5">The sequence shown here is derived from an EMBL/GenBank/DDBJ whole genome shotgun (WGS) entry which is preliminary data.</text>
</comment>
<dbReference type="Proteomes" id="UP000030832">
    <property type="component" value="Unassembled WGS sequence"/>
</dbReference>
<name>A0A0B0IBY4_9BACI</name>
<evidence type="ECO:0000256" key="3">
    <source>
        <dbReference type="ARBA" id="ARBA00023163"/>
    </source>
</evidence>
<keyword evidence="1" id="KW-0805">Transcription regulation</keyword>
<dbReference type="InterPro" id="IPR009057">
    <property type="entry name" value="Homeodomain-like_sf"/>
</dbReference>
<dbReference type="Gene3D" id="1.10.10.60">
    <property type="entry name" value="Homeodomain-like"/>
    <property type="match status" value="2"/>
</dbReference>
<evidence type="ECO:0000259" key="4">
    <source>
        <dbReference type="PROSITE" id="PS01124"/>
    </source>
</evidence>
<dbReference type="OrthoDB" id="8365150at2"/>
<dbReference type="PANTHER" id="PTHR47504:SF6">
    <property type="entry name" value="ARAC-FAMILY TRANSCRIPTIONAL REGULATOR"/>
    <property type="match status" value="1"/>
</dbReference>
<dbReference type="GO" id="GO:0043565">
    <property type="term" value="F:sequence-specific DNA binding"/>
    <property type="evidence" value="ECO:0007669"/>
    <property type="project" value="InterPro"/>
</dbReference>
<organism evidence="5 6">
    <name type="scientific">Halalkalibacter okhensis</name>
    <dbReference type="NCBI Taxonomy" id="333138"/>
    <lineage>
        <taxon>Bacteria</taxon>
        <taxon>Bacillati</taxon>
        <taxon>Bacillota</taxon>
        <taxon>Bacilli</taxon>
        <taxon>Bacillales</taxon>
        <taxon>Bacillaceae</taxon>
        <taxon>Halalkalibacter</taxon>
    </lineage>
</organism>
<evidence type="ECO:0000256" key="1">
    <source>
        <dbReference type="ARBA" id="ARBA00023015"/>
    </source>
</evidence>
<dbReference type="AlphaFoldDB" id="A0A0B0IBY4"/>
<evidence type="ECO:0000313" key="5">
    <source>
        <dbReference type="EMBL" id="KHF38795.1"/>
    </source>
</evidence>
<dbReference type="PROSITE" id="PS01124">
    <property type="entry name" value="HTH_ARAC_FAMILY_2"/>
    <property type="match status" value="1"/>
</dbReference>
<dbReference type="SMART" id="SM00342">
    <property type="entry name" value="HTH_ARAC"/>
    <property type="match status" value="1"/>
</dbReference>
<evidence type="ECO:0000256" key="2">
    <source>
        <dbReference type="ARBA" id="ARBA00023125"/>
    </source>
</evidence>
<keyword evidence="2" id="KW-0238">DNA-binding</keyword>
<dbReference type="PANTHER" id="PTHR47504">
    <property type="entry name" value="RIGHT ORIGIN-BINDING PROTEIN"/>
    <property type="match status" value="1"/>
</dbReference>
<sequence length="301" mass="34739">MRDQYVKVVQQSISYMEEHVTEVISTEEVAEHVAYSPFHFHRIFQSVTGMTLAEYVRRRRLTHAACDLVMTNEKIINIAIKYHFSSQESFTRAFKHLFQVSPAKYRRFTRKLMVKEEDIPMEHVMPRGWLPSGSNPFDYEMGSDFKTVHGGRASGVIRSKKEQISGFGTMMQMFKAKKYRDKRMRFAAFVKAENVELWAGLWMRVDGEAEEIVAFDNMESRAIKGTVNWNQYEIVLDVPSDGAIISIGLLLCGAGSVWIDNITFEEVDETVEVTSKEPLQDLPDEPMNLQFELDFHEEGPE</sequence>
<dbReference type="SUPFAM" id="SSF46689">
    <property type="entry name" value="Homeodomain-like"/>
    <property type="match status" value="2"/>
</dbReference>
<proteinExistence type="predicted"/>
<dbReference type="InterPro" id="IPR050959">
    <property type="entry name" value="MarA-like"/>
</dbReference>
<keyword evidence="6" id="KW-1185">Reference proteome</keyword>